<dbReference type="InterPro" id="IPR018392">
    <property type="entry name" value="LysM"/>
</dbReference>
<proteinExistence type="predicted"/>
<dbReference type="SMART" id="SM00257">
    <property type="entry name" value="LysM"/>
    <property type="match status" value="2"/>
</dbReference>
<dbReference type="InterPro" id="IPR059180">
    <property type="entry name" value="3D_YorM"/>
</dbReference>
<dbReference type="InterPro" id="IPR051933">
    <property type="entry name" value="Resuscitation_pf_RpfB"/>
</dbReference>
<dbReference type="PANTHER" id="PTHR39160">
    <property type="entry name" value="CELL WALL-BINDING PROTEIN YOCH"/>
    <property type="match status" value="1"/>
</dbReference>
<keyword evidence="1 2" id="KW-0732">Signal</keyword>
<evidence type="ECO:0000256" key="2">
    <source>
        <dbReference type="SAM" id="SignalP"/>
    </source>
</evidence>
<dbReference type="InterPro" id="IPR036908">
    <property type="entry name" value="RlpA-like_sf"/>
</dbReference>
<dbReference type="PROSITE" id="PS51782">
    <property type="entry name" value="LYSM"/>
    <property type="match status" value="2"/>
</dbReference>
<dbReference type="SUPFAM" id="SSF54106">
    <property type="entry name" value="LysM domain"/>
    <property type="match status" value="2"/>
</dbReference>
<dbReference type="Pfam" id="PF06725">
    <property type="entry name" value="3D"/>
    <property type="match status" value="1"/>
</dbReference>
<dbReference type="CDD" id="cd14667">
    <property type="entry name" value="3D_containing_proteins"/>
    <property type="match status" value="1"/>
</dbReference>
<evidence type="ECO:0000259" key="3">
    <source>
        <dbReference type="PROSITE" id="PS51782"/>
    </source>
</evidence>
<evidence type="ECO:0000313" key="4">
    <source>
        <dbReference type="EMBL" id="WNQ13878.1"/>
    </source>
</evidence>
<dbReference type="InterPro" id="IPR036779">
    <property type="entry name" value="LysM_dom_sf"/>
</dbReference>
<dbReference type="Proteomes" id="UP001305702">
    <property type="component" value="Chromosome"/>
</dbReference>
<dbReference type="EMBL" id="CP130318">
    <property type="protein sequence ID" value="WNQ13878.1"/>
    <property type="molecule type" value="Genomic_DNA"/>
</dbReference>
<dbReference type="Pfam" id="PF01476">
    <property type="entry name" value="LysM"/>
    <property type="match status" value="2"/>
</dbReference>
<dbReference type="CDD" id="cd00118">
    <property type="entry name" value="LysM"/>
    <property type="match status" value="2"/>
</dbReference>
<dbReference type="GO" id="GO:0009254">
    <property type="term" value="P:peptidoglycan turnover"/>
    <property type="evidence" value="ECO:0007669"/>
    <property type="project" value="InterPro"/>
</dbReference>
<dbReference type="RefSeq" id="WP_315607659.1">
    <property type="nucleotide sequence ID" value="NZ_CP130318.1"/>
</dbReference>
<dbReference type="InterPro" id="IPR010611">
    <property type="entry name" value="3D_dom"/>
</dbReference>
<dbReference type="PANTHER" id="PTHR39160:SF4">
    <property type="entry name" value="RESUSCITATION-PROMOTING FACTOR RPFB"/>
    <property type="match status" value="1"/>
</dbReference>
<dbReference type="GO" id="GO:0004553">
    <property type="term" value="F:hydrolase activity, hydrolyzing O-glycosyl compounds"/>
    <property type="evidence" value="ECO:0007669"/>
    <property type="project" value="InterPro"/>
</dbReference>
<gene>
    <name evidence="4" type="ORF">MJA45_12935</name>
</gene>
<accession>A0AA96LJ05</accession>
<name>A0AA96LJ05_9BACL</name>
<evidence type="ECO:0000313" key="5">
    <source>
        <dbReference type="Proteomes" id="UP001305702"/>
    </source>
</evidence>
<organism evidence="4 5">
    <name type="scientific">Paenibacillus aurantius</name>
    <dbReference type="NCBI Taxonomy" id="2918900"/>
    <lineage>
        <taxon>Bacteria</taxon>
        <taxon>Bacillati</taxon>
        <taxon>Bacillota</taxon>
        <taxon>Bacilli</taxon>
        <taxon>Bacillales</taxon>
        <taxon>Paenibacillaceae</taxon>
        <taxon>Paenibacillus</taxon>
    </lineage>
</organism>
<dbReference type="KEGG" id="paun:MJA45_12935"/>
<keyword evidence="5" id="KW-1185">Reference proteome</keyword>
<dbReference type="AlphaFoldDB" id="A0AA96LJ05"/>
<dbReference type="SUPFAM" id="SSF50685">
    <property type="entry name" value="Barwin-like endoglucanases"/>
    <property type="match status" value="1"/>
</dbReference>
<sequence length="256" mass="26908">MKSFIRQSFLGLTLTAGLVMTAAPAMAASYQLKEDDTFWKLAQARQIPLEAVLKANPGVNPANLQAGQSVQLPDTYRIKEGDTFWNLSKKLGVPLDALVKANAHLDPLNLYEGLVLTLPAKGSAPVTSKVKAAAASSGSQVVTASGQALSYKKAIPVTATAYSASAEENGKWGPVDYNGNPLKLGTIAVDPSVIPMGSKVYITGYTSNGLPAGGMIAYANDQGSAIKGSRIDIFMPGSREKVSEFGLQNVTVYVLD</sequence>
<protein>
    <submittedName>
        <fullName evidence="4">LysM peptidoglycan-binding domain-containing protein</fullName>
    </submittedName>
</protein>
<reference evidence="4 5" key="1">
    <citation type="submission" date="2022-02" db="EMBL/GenBank/DDBJ databases">
        <title>Paenibacillus sp. MBLB1776 Whole Genome Shotgun Sequencing.</title>
        <authorList>
            <person name="Hwang C.Y."/>
            <person name="Cho E.-S."/>
            <person name="Seo M.-J."/>
        </authorList>
    </citation>
    <scope>NUCLEOTIDE SEQUENCE [LARGE SCALE GENOMIC DNA]</scope>
    <source>
        <strain evidence="4 5">MBLB1776</strain>
    </source>
</reference>
<evidence type="ECO:0000256" key="1">
    <source>
        <dbReference type="ARBA" id="ARBA00022729"/>
    </source>
</evidence>
<feature type="signal peptide" evidence="2">
    <location>
        <begin position="1"/>
        <end position="27"/>
    </location>
</feature>
<dbReference type="Gene3D" id="3.10.350.10">
    <property type="entry name" value="LysM domain"/>
    <property type="match status" value="2"/>
</dbReference>
<dbReference type="GO" id="GO:0019867">
    <property type="term" value="C:outer membrane"/>
    <property type="evidence" value="ECO:0007669"/>
    <property type="project" value="InterPro"/>
</dbReference>
<feature type="domain" description="LysM" evidence="3">
    <location>
        <begin position="28"/>
        <end position="72"/>
    </location>
</feature>
<dbReference type="Gene3D" id="2.40.40.10">
    <property type="entry name" value="RlpA-like domain"/>
    <property type="match status" value="1"/>
</dbReference>
<feature type="chain" id="PRO_5041681706" evidence="2">
    <location>
        <begin position="28"/>
        <end position="256"/>
    </location>
</feature>
<feature type="domain" description="LysM" evidence="3">
    <location>
        <begin position="74"/>
        <end position="118"/>
    </location>
</feature>